<accession>A0A941JAP5</accession>
<sequence>MISTSSTSTQSSETIFTIHGEEYVLEKTSFLEGEAIGGLASIKEISQVQKLESLIRKRLFSAQWRQECILTSWWR</sequence>
<proteinExistence type="predicted"/>
<evidence type="ECO:0000313" key="1">
    <source>
        <dbReference type="EMBL" id="MBR8644924.1"/>
    </source>
</evidence>
<protein>
    <submittedName>
        <fullName evidence="1">Uncharacterized protein</fullName>
    </submittedName>
</protein>
<dbReference type="Proteomes" id="UP000680045">
    <property type="component" value="Unassembled WGS sequence"/>
</dbReference>
<dbReference type="EMBL" id="JAGTPW010000019">
    <property type="protein sequence ID" value="MBR8644924.1"/>
    <property type="molecule type" value="Genomic_DNA"/>
</dbReference>
<gene>
    <name evidence="1" type="ORF">KEH51_12810</name>
</gene>
<comment type="caution">
    <text evidence="1">The sequence shown here is derived from an EMBL/GenBank/DDBJ whole genome shotgun (WGS) entry which is preliminary data.</text>
</comment>
<organism evidence="1 2">
    <name type="scientific">Peribacillus frigoritolerans</name>
    <dbReference type="NCBI Taxonomy" id="450367"/>
    <lineage>
        <taxon>Bacteria</taxon>
        <taxon>Bacillati</taxon>
        <taxon>Bacillota</taxon>
        <taxon>Bacilli</taxon>
        <taxon>Bacillales</taxon>
        <taxon>Bacillaceae</taxon>
        <taxon>Peribacillus</taxon>
    </lineage>
</organism>
<name>A0A941JAP5_9BACI</name>
<dbReference type="AlphaFoldDB" id="A0A941JAP5"/>
<evidence type="ECO:0000313" key="2">
    <source>
        <dbReference type="Proteomes" id="UP000680045"/>
    </source>
</evidence>
<reference evidence="1" key="1">
    <citation type="submission" date="2021-04" db="EMBL/GenBank/DDBJ databases">
        <title>Whole genome sequencing of Enterococci isolates from hospitalized patients.</title>
        <authorList>
            <person name="Ogoti B.M."/>
            <person name="Onyambu F.G."/>
        </authorList>
    </citation>
    <scope>NUCLEOTIDE SEQUENCE</scope>
    <source>
        <strain evidence="1">242</strain>
    </source>
</reference>